<proteinExistence type="predicted"/>
<evidence type="ECO:0000313" key="2">
    <source>
        <dbReference type="WBParaSite" id="sdigi.contig80.g3838.t1"/>
    </source>
</evidence>
<evidence type="ECO:0000313" key="1">
    <source>
        <dbReference type="Proteomes" id="UP000887581"/>
    </source>
</evidence>
<keyword evidence="1" id="KW-1185">Reference proteome</keyword>
<accession>A0A915Q7C7</accession>
<dbReference type="Proteomes" id="UP000887581">
    <property type="component" value="Unplaced"/>
</dbReference>
<dbReference type="AlphaFoldDB" id="A0A915Q7C7"/>
<sequence length="84" mass="9266">MSIELDQSSHKGVCTRKVRSSSLYGNVFPTFPTLWQHATDDRCSSNPVTSNAGKVEAGSDVRREIDRGNASELRQIPVMLSVML</sequence>
<name>A0A915Q7C7_9BILA</name>
<protein>
    <submittedName>
        <fullName evidence="2">Uncharacterized protein</fullName>
    </submittedName>
</protein>
<organism evidence="1 2">
    <name type="scientific">Setaria digitata</name>
    <dbReference type="NCBI Taxonomy" id="48799"/>
    <lineage>
        <taxon>Eukaryota</taxon>
        <taxon>Metazoa</taxon>
        <taxon>Ecdysozoa</taxon>
        <taxon>Nematoda</taxon>
        <taxon>Chromadorea</taxon>
        <taxon>Rhabditida</taxon>
        <taxon>Spirurina</taxon>
        <taxon>Spiruromorpha</taxon>
        <taxon>Filarioidea</taxon>
        <taxon>Setariidae</taxon>
        <taxon>Setaria</taxon>
    </lineage>
</organism>
<dbReference type="WBParaSite" id="sdigi.contig80.g3838.t1">
    <property type="protein sequence ID" value="sdigi.contig80.g3838.t1"/>
    <property type="gene ID" value="sdigi.contig80.g3838"/>
</dbReference>
<reference evidence="2" key="1">
    <citation type="submission" date="2022-11" db="UniProtKB">
        <authorList>
            <consortium name="WormBaseParasite"/>
        </authorList>
    </citation>
    <scope>IDENTIFICATION</scope>
</reference>